<dbReference type="Pfam" id="PF10604">
    <property type="entry name" value="Polyketide_cyc2"/>
    <property type="match status" value="1"/>
</dbReference>
<proteinExistence type="predicted"/>
<name>A0AAC8TA59_9BACT</name>
<reference evidence="3 5" key="2">
    <citation type="submission" date="2018-08" db="EMBL/GenBank/DDBJ databases">
        <title>Genomic Encyclopedia of Archaeal and Bacterial Type Strains, Phase II (KMG-II): from individual species to whole genera.</title>
        <authorList>
            <person name="Goeker M."/>
        </authorList>
    </citation>
    <scope>NUCLEOTIDE SEQUENCE [LARGE SCALE GENOMIC DNA]</scope>
    <source>
        <strain evidence="3 5">DSM 2261</strain>
    </source>
</reference>
<evidence type="ECO:0000313" key="5">
    <source>
        <dbReference type="Proteomes" id="UP000256345"/>
    </source>
</evidence>
<dbReference type="Proteomes" id="UP000256345">
    <property type="component" value="Unassembled WGS sequence"/>
</dbReference>
<gene>
    <name evidence="2" type="ORF">AA314_00128</name>
    <name evidence="3" type="ORF">ATI61_122101</name>
</gene>
<dbReference type="Proteomes" id="UP000035579">
    <property type="component" value="Chromosome"/>
</dbReference>
<dbReference type="InterPro" id="IPR019587">
    <property type="entry name" value="Polyketide_cyclase/dehydratase"/>
</dbReference>
<keyword evidence="5" id="KW-1185">Reference proteome</keyword>
<reference evidence="2 4" key="1">
    <citation type="submission" date="2015-05" db="EMBL/GenBank/DDBJ databases">
        <title>Genome assembly of Archangium gephyra DSM 2261.</title>
        <authorList>
            <person name="Sharma G."/>
            <person name="Subramanian S."/>
        </authorList>
    </citation>
    <scope>NUCLEOTIDE SEQUENCE [LARGE SCALE GENOMIC DNA]</scope>
    <source>
        <strain evidence="2 4">DSM 2261</strain>
    </source>
</reference>
<dbReference type="KEGG" id="age:AA314_00128"/>
<dbReference type="CDD" id="cd07818">
    <property type="entry name" value="SRPBCC_1"/>
    <property type="match status" value="1"/>
</dbReference>
<evidence type="ECO:0000313" key="3">
    <source>
        <dbReference type="EMBL" id="REG20401.1"/>
    </source>
</evidence>
<keyword evidence="1" id="KW-0472">Membrane</keyword>
<dbReference type="EMBL" id="QUMU01000022">
    <property type="protein sequence ID" value="REG20401.1"/>
    <property type="molecule type" value="Genomic_DNA"/>
</dbReference>
<dbReference type="SUPFAM" id="SSF55961">
    <property type="entry name" value="Bet v1-like"/>
    <property type="match status" value="1"/>
</dbReference>
<sequence length="192" mass="20989">MKRVLVRVGLGFVGLVVVLTVVGLFLPRQWKVERSIVINASPEHIHPLVNDLKAWQSWAAWTQDMDPEVKNEYGGPASGVGAWWAWQGPKMGLGKMTITKSDVAAGVWVDEMIETRDAVNAHGSLTWTQEGGGTKVTWVDSGTLPPMGGYFVGMINDMLGNNFEQGLKHLKAEVEKRRAAEQEATQAVPAVP</sequence>
<keyword evidence="1" id="KW-0812">Transmembrane</keyword>
<dbReference type="InterPro" id="IPR023393">
    <property type="entry name" value="START-like_dom_sf"/>
</dbReference>
<dbReference type="EMBL" id="CP011509">
    <property type="protein sequence ID" value="AKI98501.1"/>
    <property type="molecule type" value="Genomic_DNA"/>
</dbReference>
<keyword evidence="1" id="KW-1133">Transmembrane helix</keyword>
<organism evidence="2 4">
    <name type="scientific">Archangium gephyra</name>
    <dbReference type="NCBI Taxonomy" id="48"/>
    <lineage>
        <taxon>Bacteria</taxon>
        <taxon>Pseudomonadati</taxon>
        <taxon>Myxococcota</taxon>
        <taxon>Myxococcia</taxon>
        <taxon>Myxococcales</taxon>
        <taxon>Cystobacterineae</taxon>
        <taxon>Archangiaceae</taxon>
        <taxon>Archangium</taxon>
    </lineage>
</organism>
<dbReference type="RefSeq" id="WP_047853848.1">
    <property type="nucleotide sequence ID" value="NZ_CP011509.1"/>
</dbReference>
<accession>A0AAC8TA59</accession>
<protein>
    <submittedName>
        <fullName evidence="3">Polyketide cyclase/dehydrase/lipid transport protein</fullName>
    </submittedName>
</protein>
<evidence type="ECO:0000313" key="4">
    <source>
        <dbReference type="Proteomes" id="UP000035579"/>
    </source>
</evidence>
<evidence type="ECO:0000256" key="1">
    <source>
        <dbReference type="SAM" id="Phobius"/>
    </source>
</evidence>
<evidence type="ECO:0000313" key="2">
    <source>
        <dbReference type="EMBL" id="AKI98501.1"/>
    </source>
</evidence>
<dbReference type="Gene3D" id="3.30.530.20">
    <property type="match status" value="1"/>
</dbReference>
<feature type="transmembrane region" description="Helical" evidence="1">
    <location>
        <begin position="6"/>
        <end position="26"/>
    </location>
</feature>
<dbReference type="AlphaFoldDB" id="A0AAC8TA59"/>